<comment type="similarity">
    <text evidence="6">Belongs to the peptidase M24A family. Methionine aminopeptidase type 1 subfamily.</text>
</comment>
<feature type="binding site" evidence="6">
    <location>
        <position position="93"/>
    </location>
    <ligand>
        <name>a divalent metal cation</name>
        <dbReference type="ChEBI" id="CHEBI:60240"/>
        <label>1</label>
    </ligand>
</feature>
<feature type="binding site" evidence="6">
    <location>
        <position position="200"/>
    </location>
    <ligand>
        <name>a divalent metal cation</name>
        <dbReference type="ChEBI" id="CHEBI:60240"/>
        <label>2</label>
        <note>catalytic</note>
    </ligand>
</feature>
<evidence type="ECO:0000256" key="2">
    <source>
        <dbReference type="ARBA" id="ARBA00022438"/>
    </source>
</evidence>
<keyword evidence="4 6" id="KW-0479">Metal-binding</keyword>
<evidence type="ECO:0000256" key="4">
    <source>
        <dbReference type="ARBA" id="ARBA00022723"/>
    </source>
</evidence>
<dbReference type="GO" id="GO:0070006">
    <property type="term" value="F:metalloaminopeptidase activity"/>
    <property type="evidence" value="ECO:0007669"/>
    <property type="project" value="UniProtKB-UniRule"/>
</dbReference>
<dbReference type="AlphaFoldDB" id="A0A3D4V9G4"/>
<evidence type="ECO:0000256" key="7">
    <source>
        <dbReference type="RuleBase" id="RU003653"/>
    </source>
</evidence>
<dbReference type="InterPro" id="IPR000994">
    <property type="entry name" value="Pept_M24"/>
</dbReference>
<dbReference type="Pfam" id="PF00557">
    <property type="entry name" value="Peptidase_M24"/>
    <property type="match status" value="1"/>
</dbReference>
<dbReference type="InterPro" id="IPR002467">
    <property type="entry name" value="Pept_M24A_MAP1"/>
</dbReference>
<evidence type="ECO:0000256" key="5">
    <source>
        <dbReference type="ARBA" id="ARBA00022801"/>
    </source>
</evidence>
<reference evidence="9 10" key="1">
    <citation type="journal article" date="2018" name="Nat. Biotechnol.">
        <title>A standardized bacterial taxonomy based on genome phylogeny substantially revises the tree of life.</title>
        <authorList>
            <person name="Parks D.H."/>
            <person name="Chuvochina M."/>
            <person name="Waite D.W."/>
            <person name="Rinke C."/>
            <person name="Skarshewski A."/>
            <person name="Chaumeil P.A."/>
            <person name="Hugenholtz P."/>
        </authorList>
    </citation>
    <scope>NUCLEOTIDE SEQUENCE [LARGE SCALE GENOMIC DNA]</scope>
    <source>
        <strain evidence="9">UBA8844</strain>
    </source>
</reference>
<comment type="function">
    <text evidence="1 6">Removes the N-terminal methionine from nascent proteins. The N-terminal methionine is often cleaved when the second residue in the primary sequence is small and uncharged (Met-Ala-, Cys, Gly, Pro, Ser, Thr, or Val). Requires deformylation of the N(alpha)-formylated initiator methionine before it can be hydrolyzed.</text>
</comment>
<organism evidence="9 10">
    <name type="scientific">Gemmatimonas aurantiaca</name>
    <dbReference type="NCBI Taxonomy" id="173480"/>
    <lineage>
        <taxon>Bacteria</taxon>
        <taxon>Pseudomonadati</taxon>
        <taxon>Gemmatimonadota</taxon>
        <taxon>Gemmatimonadia</taxon>
        <taxon>Gemmatimonadales</taxon>
        <taxon>Gemmatimonadaceae</taxon>
        <taxon>Gemmatimonas</taxon>
    </lineage>
</organism>
<dbReference type="PRINTS" id="PR00599">
    <property type="entry name" value="MAPEPTIDASE"/>
</dbReference>
<proteinExistence type="inferred from homology"/>
<evidence type="ECO:0000259" key="8">
    <source>
        <dbReference type="Pfam" id="PF00557"/>
    </source>
</evidence>
<dbReference type="GO" id="GO:0046872">
    <property type="term" value="F:metal ion binding"/>
    <property type="evidence" value="ECO:0007669"/>
    <property type="project" value="UniProtKB-UniRule"/>
</dbReference>
<keyword evidence="3 6" id="KW-0645">Protease</keyword>
<dbReference type="GO" id="GO:0006508">
    <property type="term" value="P:proteolysis"/>
    <property type="evidence" value="ECO:0007669"/>
    <property type="project" value="UniProtKB-KW"/>
</dbReference>
<gene>
    <name evidence="6 9" type="primary">map</name>
    <name evidence="9" type="ORF">DGD08_11265</name>
</gene>
<dbReference type="InterPro" id="IPR036005">
    <property type="entry name" value="Creatinase/aminopeptidase-like"/>
</dbReference>
<sequence>MTIEHASELDAMQRVGALVARTLNTMTQAVRPGVTTGELDEVAAACARAAGGRSAPQLTYDFPGFTCISVNDEIVHGIPGPRVLRDGDVVTLDVTLELDGFMADSARTVIVGTGPRGAEQLVRTAHLALEAGLAAARPGKRVRDVGAAIDRTVRSYGARVFKELSGHGIGRQLHEEPSVPNWDDPSASMVLHEGLVIAVEPMIAGRVARVVEDDDGWTYRTHNGTVAVHEEHTIMIRNGEPLILTQV</sequence>
<feature type="binding site" evidence="6">
    <location>
        <position position="76"/>
    </location>
    <ligand>
        <name>substrate</name>
    </ligand>
</feature>
<feature type="binding site" evidence="6">
    <location>
        <position position="231"/>
    </location>
    <ligand>
        <name>a divalent metal cation</name>
        <dbReference type="ChEBI" id="CHEBI:60240"/>
        <label>1</label>
    </ligand>
</feature>
<feature type="binding site" evidence="6">
    <location>
        <position position="104"/>
    </location>
    <ligand>
        <name>a divalent metal cation</name>
        <dbReference type="ChEBI" id="CHEBI:60240"/>
        <label>1</label>
    </ligand>
</feature>
<accession>A0A3D4V9G4</accession>
<dbReference type="HAMAP" id="MF_01974">
    <property type="entry name" value="MetAP_1"/>
    <property type="match status" value="1"/>
</dbReference>
<comment type="subunit">
    <text evidence="6">Monomer.</text>
</comment>
<feature type="binding site" evidence="6">
    <location>
        <position position="231"/>
    </location>
    <ligand>
        <name>a divalent metal cation</name>
        <dbReference type="ChEBI" id="CHEBI:60240"/>
        <label>2</label>
        <note>catalytic</note>
    </ligand>
</feature>
<dbReference type="OMA" id="SAPEFCY"/>
<dbReference type="NCBIfam" id="TIGR00500">
    <property type="entry name" value="met_pdase_I"/>
    <property type="match status" value="1"/>
</dbReference>
<comment type="catalytic activity">
    <reaction evidence="6 7">
        <text>Release of N-terminal amino acids, preferentially methionine, from peptides and arylamides.</text>
        <dbReference type="EC" id="3.4.11.18"/>
    </reaction>
</comment>
<feature type="binding site" evidence="6">
    <location>
        <position position="167"/>
    </location>
    <ligand>
        <name>a divalent metal cation</name>
        <dbReference type="ChEBI" id="CHEBI:60240"/>
        <label>2</label>
        <note>catalytic</note>
    </ligand>
</feature>
<dbReference type="Proteomes" id="UP000264071">
    <property type="component" value="Unassembled WGS sequence"/>
</dbReference>
<dbReference type="SUPFAM" id="SSF55920">
    <property type="entry name" value="Creatinase/aminopeptidase"/>
    <property type="match status" value="1"/>
</dbReference>
<evidence type="ECO:0000313" key="10">
    <source>
        <dbReference type="Proteomes" id="UP000264071"/>
    </source>
</evidence>
<keyword evidence="5 6" id="KW-0378">Hydrolase</keyword>
<name>A0A3D4V9G4_9BACT</name>
<dbReference type="Gene3D" id="3.90.230.10">
    <property type="entry name" value="Creatinase/methionine aminopeptidase superfamily"/>
    <property type="match status" value="1"/>
</dbReference>
<evidence type="ECO:0000256" key="3">
    <source>
        <dbReference type="ARBA" id="ARBA00022670"/>
    </source>
</evidence>
<dbReference type="EMBL" id="DPIY01000010">
    <property type="protein sequence ID" value="HCT57769.1"/>
    <property type="molecule type" value="Genomic_DNA"/>
</dbReference>
<evidence type="ECO:0000256" key="1">
    <source>
        <dbReference type="ARBA" id="ARBA00002521"/>
    </source>
</evidence>
<feature type="domain" description="Peptidase M24" evidence="8">
    <location>
        <begin position="11"/>
        <end position="237"/>
    </location>
</feature>
<dbReference type="PANTHER" id="PTHR43330">
    <property type="entry name" value="METHIONINE AMINOPEPTIDASE"/>
    <property type="match status" value="1"/>
</dbReference>
<dbReference type="PANTHER" id="PTHR43330:SF13">
    <property type="entry name" value="METHIONINE AMINOPEPTIDASE 2"/>
    <property type="match status" value="1"/>
</dbReference>
<dbReference type="EC" id="3.4.11.18" evidence="6 7"/>
<comment type="caution">
    <text evidence="9">The sequence shown here is derived from an EMBL/GenBank/DDBJ whole genome shotgun (WGS) entry which is preliminary data.</text>
</comment>
<keyword evidence="2 6" id="KW-0031">Aminopeptidase</keyword>
<protein>
    <recommendedName>
        <fullName evidence="6 7">Methionine aminopeptidase</fullName>
        <shortName evidence="6">MAP</shortName>
        <shortName evidence="6">MetAP</shortName>
        <ecNumber evidence="6 7">3.4.11.18</ecNumber>
    </recommendedName>
    <alternativeName>
        <fullName evidence="6">Peptidase M</fullName>
    </alternativeName>
</protein>
<evidence type="ECO:0000256" key="6">
    <source>
        <dbReference type="HAMAP-Rule" id="MF_01974"/>
    </source>
</evidence>
<feature type="binding site" evidence="6">
    <location>
        <position position="174"/>
    </location>
    <ligand>
        <name>substrate</name>
    </ligand>
</feature>
<evidence type="ECO:0000313" key="9">
    <source>
        <dbReference type="EMBL" id="HCT57769.1"/>
    </source>
</evidence>
<dbReference type="InterPro" id="IPR001714">
    <property type="entry name" value="Pept_M24_MAP"/>
</dbReference>
<dbReference type="GO" id="GO:0004239">
    <property type="term" value="F:initiator methionyl aminopeptidase activity"/>
    <property type="evidence" value="ECO:0007669"/>
    <property type="project" value="UniProtKB-UniRule"/>
</dbReference>
<feature type="binding site" evidence="6">
    <location>
        <position position="104"/>
    </location>
    <ligand>
        <name>a divalent metal cation</name>
        <dbReference type="ChEBI" id="CHEBI:60240"/>
        <label>2</label>
        <note>catalytic</note>
    </ligand>
</feature>
<comment type="cofactor">
    <cofactor evidence="6">
        <name>Co(2+)</name>
        <dbReference type="ChEBI" id="CHEBI:48828"/>
    </cofactor>
    <cofactor evidence="6">
        <name>Zn(2+)</name>
        <dbReference type="ChEBI" id="CHEBI:29105"/>
    </cofactor>
    <cofactor evidence="6">
        <name>Mn(2+)</name>
        <dbReference type="ChEBI" id="CHEBI:29035"/>
    </cofactor>
    <cofactor evidence="6">
        <name>Fe(2+)</name>
        <dbReference type="ChEBI" id="CHEBI:29033"/>
    </cofactor>
    <text evidence="6">Binds 2 divalent metal cations per subunit. Has a high-affinity and a low affinity metal-binding site. The true nature of the physiological cofactor is under debate. The enzyme is active with cobalt, zinc, manganese or divalent iron ions. Most likely, methionine aminopeptidases function as mononuclear Fe(2+)-metalloproteases under physiological conditions, and the catalytically relevant metal-binding site has been assigned to the histidine-containing high-affinity site.</text>
</comment>